<dbReference type="InterPro" id="IPR006311">
    <property type="entry name" value="TAT_signal"/>
</dbReference>
<feature type="signal peptide" evidence="2">
    <location>
        <begin position="1"/>
        <end position="28"/>
    </location>
</feature>
<evidence type="ECO:0000313" key="3">
    <source>
        <dbReference type="EMBL" id="MEJ8812928.1"/>
    </source>
</evidence>
<evidence type="ECO:0000256" key="2">
    <source>
        <dbReference type="SAM" id="SignalP"/>
    </source>
</evidence>
<evidence type="ECO:0000313" key="4">
    <source>
        <dbReference type="Proteomes" id="UP001365846"/>
    </source>
</evidence>
<comment type="similarity">
    <text evidence="1">Belongs to the UPF0065 (bug) family.</text>
</comment>
<evidence type="ECO:0000256" key="1">
    <source>
        <dbReference type="ARBA" id="ARBA00006987"/>
    </source>
</evidence>
<keyword evidence="2" id="KW-0732">Signal</keyword>
<dbReference type="EMBL" id="JBBKZU010000007">
    <property type="protein sequence ID" value="MEJ8812928.1"/>
    <property type="molecule type" value="Genomic_DNA"/>
</dbReference>
<dbReference type="PANTHER" id="PTHR42928:SF5">
    <property type="entry name" value="BLR1237 PROTEIN"/>
    <property type="match status" value="1"/>
</dbReference>
<sequence length="332" mass="34783">MNPSNSTAIRRRHLLALAAAALPTASFAQPGATGAWPEKPLRMFVGYAAGSGIDTAARQLAHRIEVLAGQPVVVDNRPGALGNLAAQAVAAARGDANTILFTPNSTHAANIHLFKKLPFDPVQDFTPVSSVATLGFVLVCDPKAVNVTSVQELVTALRREPGRWAYGTGNATGLVAGAMFKTLTGTDMLAVPYKSVPPAMTDLMGGRLQLVFADATLAIPLVRAGKLRALAVSGSRRMAALPQVPTMAEAGVPKYDLTAWFAVFQPAGVAPEHNARMASLVQRALQDPQLAESLRSIGAEPESSTPAELAQRVATDTERWGALVKLAGIEAE</sequence>
<dbReference type="InterPro" id="IPR042100">
    <property type="entry name" value="Bug_dom1"/>
</dbReference>
<dbReference type="Gene3D" id="3.40.190.10">
    <property type="entry name" value="Periplasmic binding protein-like II"/>
    <property type="match status" value="1"/>
</dbReference>
<dbReference type="InterPro" id="IPR005064">
    <property type="entry name" value="BUG"/>
</dbReference>
<dbReference type="PIRSF" id="PIRSF017082">
    <property type="entry name" value="YflP"/>
    <property type="match status" value="1"/>
</dbReference>
<reference evidence="3 4" key="1">
    <citation type="submission" date="2024-03" db="EMBL/GenBank/DDBJ databases">
        <title>Novel species of the genus Variovorax.</title>
        <authorList>
            <person name="Liu Q."/>
            <person name="Xin Y.-H."/>
        </authorList>
    </citation>
    <scope>NUCLEOTIDE SEQUENCE [LARGE SCALE GENOMIC DNA]</scope>
    <source>
        <strain evidence="3 4">KACC 18899</strain>
    </source>
</reference>
<accession>A0ABU8VGY2</accession>
<feature type="chain" id="PRO_5045963027" evidence="2">
    <location>
        <begin position="29"/>
        <end position="332"/>
    </location>
</feature>
<dbReference type="RefSeq" id="WP_340358165.1">
    <property type="nucleotide sequence ID" value="NZ_JBBKZU010000007.1"/>
</dbReference>
<gene>
    <name evidence="3" type="ORF">WKW77_17725</name>
</gene>
<dbReference type="Gene3D" id="3.40.190.150">
    <property type="entry name" value="Bordetella uptake gene, domain 1"/>
    <property type="match status" value="1"/>
</dbReference>
<protein>
    <submittedName>
        <fullName evidence="3">Tripartite tricarboxylate transporter substrate-binding protein</fullName>
    </submittedName>
</protein>
<proteinExistence type="inferred from homology"/>
<name>A0ABU8VGY2_9BURK</name>
<dbReference type="Proteomes" id="UP001365846">
    <property type="component" value="Unassembled WGS sequence"/>
</dbReference>
<dbReference type="Pfam" id="PF03401">
    <property type="entry name" value="TctC"/>
    <property type="match status" value="1"/>
</dbReference>
<organism evidence="3 4">
    <name type="scientific">Variovorax ureilyticus</name>
    <dbReference type="NCBI Taxonomy" id="1836198"/>
    <lineage>
        <taxon>Bacteria</taxon>
        <taxon>Pseudomonadati</taxon>
        <taxon>Pseudomonadota</taxon>
        <taxon>Betaproteobacteria</taxon>
        <taxon>Burkholderiales</taxon>
        <taxon>Comamonadaceae</taxon>
        <taxon>Variovorax</taxon>
    </lineage>
</organism>
<dbReference type="PANTHER" id="PTHR42928">
    <property type="entry name" value="TRICARBOXYLATE-BINDING PROTEIN"/>
    <property type="match status" value="1"/>
</dbReference>
<keyword evidence="4" id="KW-1185">Reference proteome</keyword>
<dbReference type="PROSITE" id="PS51318">
    <property type="entry name" value="TAT"/>
    <property type="match status" value="1"/>
</dbReference>
<comment type="caution">
    <text evidence="3">The sequence shown here is derived from an EMBL/GenBank/DDBJ whole genome shotgun (WGS) entry which is preliminary data.</text>
</comment>
<dbReference type="SUPFAM" id="SSF53850">
    <property type="entry name" value="Periplasmic binding protein-like II"/>
    <property type="match status" value="1"/>
</dbReference>